<evidence type="ECO:0000313" key="1">
    <source>
        <dbReference type="EMBL" id="KAI0059233.1"/>
    </source>
</evidence>
<accession>A0ACB8SRU7</accession>
<reference evidence="1" key="2">
    <citation type="journal article" date="2022" name="New Phytol.">
        <title>Evolutionary transition to the ectomycorrhizal habit in the genomes of a hyperdiverse lineage of mushroom-forming fungi.</title>
        <authorList>
            <person name="Looney B."/>
            <person name="Miyauchi S."/>
            <person name="Morin E."/>
            <person name="Drula E."/>
            <person name="Courty P.E."/>
            <person name="Kohler A."/>
            <person name="Kuo A."/>
            <person name="LaButti K."/>
            <person name="Pangilinan J."/>
            <person name="Lipzen A."/>
            <person name="Riley R."/>
            <person name="Andreopoulos W."/>
            <person name="He G."/>
            <person name="Johnson J."/>
            <person name="Nolan M."/>
            <person name="Tritt A."/>
            <person name="Barry K.W."/>
            <person name="Grigoriev I.V."/>
            <person name="Nagy L.G."/>
            <person name="Hibbett D."/>
            <person name="Henrissat B."/>
            <person name="Matheny P.B."/>
            <person name="Labbe J."/>
            <person name="Martin F.M."/>
        </authorList>
    </citation>
    <scope>NUCLEOTIDE SEQUENCE</scope>
    <source>
        <strain evidence="1">HHB10654</strain>
    </source>
</reference>
<gene>
    <name evidence="1" type="ORF">BV25DRAFT_1158133</name>
</gene>
<organism evidence="1 2">
    <name type="scientific">Artomyces pyxidatus</name>
    <dbReference type="NCBI Taxonomy" id="48021"/>
    <lineage>
        <taxon>Eukaryota</taxon>
        <taxon>Fungi</taxon>
        <taxon>Dikarya</taxon>
        <taxon>Basidiomycota</taxon>
        <taxon>Agaricomycotina</taxon>
        <taxon>Agaricomycetes</taxon>
        <taxon>Russulales</taxon>
        <taxon>Auriscalpiaceae</taxon>
        <taxon>Artomyces</taxon>
    </lineage>
</organism>
<evidence type="ECO:0000313" key="2">
    <source>
        <dbReference type="Proteomes" id="UP000814140"/>
    </source>
</evidence>
<dbReference type="EMBL" id="MU277228">
    <property type="protein sequence ID" value="KAI0059233.1"/>
    <property type="molecule type" value="Genomic_DNA"/>
</dbReference>
<reference evidence="1" key="1">
    <citation type="submission" date="2021-03" db="EMBL/GenBank/DDBJ databases">
        <authorList>
            <consortium name="DOE Joint Genome Institute"/>
            <person name="Ahrendt S."/>
            <person name="Looney B.P."/>
            <person name="Miyauchi S."/>
            <person name="Morin E."/>
            <person name="Drula E."/>
            <person name="Courty P.E."/>
            <person name="Chicoki N."/>
            <person name="Fauchery L."/>
            <person name="Kohler A."/>
            <person name="Kuo A."/>
            <person name="Labutti K."/>
            <person name="Pangilinan J."/>
            <person name="Lipzen A."/>
            <person name="Riley R."/>
            <person name="Andreopoulos W."/>
            <person name="He G."/>
            <person name="Johnson J."/>
            <person name="Barry K.W."/>
            <person name="Grigoriev I.V."/>
            <person name="Nagy L."/>
            <person name="Hibbett D."/>
            <person name="Henrissat B."/>
            <person name="Matheny P.B."/>
            <person name="Labbe J."/>
            <person name="Martin F."/>
        </authorList>
    </citation>
    <scope>NUCLEOTIDE SEQUENCE</scope>
    <source>
        <strain evidence="1">HHB10654</strain>
    </source>
</reference>
<comment type="caution">
    <text evidence="1">The sequence shown here is derived from an EMBL/GenBank/DDBJ whole genome shotgun (WGS) entry which is preliminary data.</text>
</comment>
<sequence>MSFLDYYHTLPPQPDIRDAYLSSSTGEFKTKLPSPYEAPVLGETVAPAKSLRSIVVSLPNSRHGLEDPSIKPKSLLTTPGNAHQLSWNTPNAYLGGDKIPGPPRTLSFEDGWNACLRSLGVSPACDPRAQPSVDPPTSEMANMLPTSVVSSGKPMPVDSAPVTSLSANSATEVCITTKHDSPGHGLSTSDNMHVLAEAMNLPVGSSSITILQSLLEYAAAHKRPKQRKGIQGGVRKTKADASLLSLMGTAWHGVEQENFDIFSEEKEEDLYCRINGCRHRSRSRATCHQHRDTHFDGRWPCPRKGCHGGPYTRSHSLYRHLVKPGKERCLNAAGDPSTWGVDMCKFITHKSVWVDILDPWPLPDEETD</sequence>
<dbReference type="Proteomes" id="UP000814140">
    <property type="component" value="Unassembled WGS sequence"/>
</dbReference>
<proteinExistence type="predicted"/>
<keyword evidence="2" id="KW-1185">Reference proteome</keyword>
<protein>
    <submittedName>
        <fullName evidence="1">Uncharacterized protein</fullName>
    </submittedName>
</protein>
<name>A0ACB8SRU7_9AGAM</name>